<dbReference type="AlphaFoldDB" id="A0A0E2HP29"/>
<name>A0A0E2HP29_9FIRM</name>
<keyword evidence="4 9" id="KW-0418">Kinase</keyword>
<organism evidence="11 12">
    <name type="scientific">[Clostridium] clostridioforme 90A8</name>
    <dbReference type="NCBI Taxonomy" id="999408"/>
    <lineage>
        <taxon>Bacteria</taxon>
        <taxon>Bacillati</taxon>
        <taxon>Bacillota</taxon>
        <taxon>Clostridia</taxon>
        <taxon>Lachnospirales</taxon>
        <taxon>Lachnospiraceae</taxon>
        <taxon>Enterocloster</taxon>
    </lineage>
</organism>
<dbReference type="Pfam" id="PF00294">
    <property type="entry name" value="PfkB"/>
    <property type="match status" value="1"/>
</dbReference>
<evidence type="ECO:0000259" key="10">
    <source>
        <dbReference type="Pfam" id="PF00294"/>
    </source>
</evidence>
<comment type="pathway">
    <text evidence="9">Carbohydrate metabolism; D-ribose degradation; D-ribose 5-phosphate from beta-D-ribopyranose: step 2/2.</text>
</comment>
<keyword evidence="3 9" id="KW-0547">Nucleotide-binding</keyword>
<dbReference type="HAMAP" id="MF_01987">
    <property type="entry name" value="Ribokinase"/>
    <property type="match status" value="1"/>
</dbReference>
<comment type="caution">
    <text evidence="11">The sequence shown here is derived from an EMBL/GenBank/DDBJ whole genome shotgun (WGS) entry which is preliminary data.</text>
</comment>
<dbReference type="Proteomes" id="UP000013085">
    <property type="component" value="Unassembled WGS sequence"/>
</dbReference>
<feature type="binding site" evidence="9">
    <location>
        <position position="192"/>
    </location>
    <ligand>
        <name>ATP</name>
        <dbReference type="ChEBI" id="CHEBI:30616"/>
    </ligand>
</feature>
<feature type="binding site" evidence="9">
    <location>
        <begin position="259"/>
        <end position="260"/>
    </location>
    <ligand>
        <name>ATP</name>
        <dbReference type="ChEBI" id="CHEBI:30616"/>
    </ligand>
</feature>
<gene>
    <name evidence="9" type="primary">rbsK</name>
    <name evidence="11" type="ORF">HMPREF1090_02473</name>
</gene>
<dbReference type="GO" id="GO:0005829">
    <property type="term" value="C:cytosol"/>
    <property type="evidence" value="ECO:0007669"/>
    <property type="project" value="TreeGrafter"/>
</dbReference>
<reference evidence="11 12" key="1">
    <citation type="submission" date="2013-01" db="EMBL/GenBank/DDBJ databases">
        <title>The Genome Sequence of Clostridium clostridioforme 90A8.</title>
        <authorList>
            <consortium name="The Broad Institute Genome Sequencing Platform"/>
            <person name="Earl A."/>
            <person name="Ward D."/>
            <person name="Feldgarden M."/>
            <person name="Gevers D."/>
            <person name="Courvalin P."/>
            <person name="Lambert T."/>
            <person name="Walker B."/>
            <person name="Young S.K."/>
            <person name="Zeng Q."/>
            <person name="Gargeya S."/>
            <person name="Fitzgerald M."/>
            <person name="Haas B."/>
            <person name="Abouelleil A."/>
            <person name="Alvarado L."/>
            <person name="Arachchi H.M."/>
            <person name="Berlin A.M."/>
            <person name="Chapman S.B."/>
            <person name="Dewar J."/>
            <person name="Goldberg J."/>
            <person name="Griggs A."/>
            <person name="Gujja S."/>
            <person name="Hansen M."/>
            <person name="Howarth C."/>
            <person name="Imamovic A."/>
            <person name="Larimer J."/>
            <person name="McCowan C."/>
            <person name="Murphy C."/>
            <person name="Neiman D."/>
            <person name="Pearson M."/>
            <person name="Priest M."/>
            <person name="Roberts A."/>
            <person name="Saif S."/>
            <person name="Shea T."/>
            <person name="Sisk P."/>
            <person name="Sykes S."/>
            <person name="Wortman J."/>
            <person name="Nusbaum C."/>
            <person name="Birren B."/>
        </authorList>
    </citation>
    <scope>NUCLEOTIDE SEQUENCE [LARGE SCALE GENOMIC DNA]</scope>
    <source>
        <strain evidence="11 12">90A8</strain>
    </source>
</reference>
<dbReference type="EC" id="2.7.1.15" evidence="9"/>
<feature type="binding site" evidence="9">
    <location>
        <position position="284"/>
    </location>
    <ligand>
        <name>ATP</name>
        <dbReference type="ChEBI" id="CHEBI:30616"/>
    </ligand>
</feature>
<evidence type="ECO:0000256" key="2">
    <source>
        <dbReference type="ARBA" id="ARBA00022723"/>
    </source>
</evidence>
<dbReference type="GO" id="GO:0046872">
    <property type="term" value="F:metal ion binding"/>
    <property type="evidence" value="ECO:0007669"/>
    <property type="project" value="UniProtKB-KW"/>
</dbReference>
<keyword evidence="2 9" id="KW-0479">Metal-binding</keyword>
<keyword evidence="5 9" id="KW-0067">ATP-binding</keyword>
<dbReference type="PANTHER" id="PTHR10584:SF166">
    <property type="entry name" value="RIBOKINASE"/>
    <property type="match status" value="1"/>
</dbReference>
<evidence type="ECO:0000256" key="3">
    <source>
        <dbReference type="ARBA" id="ARBA00022741"/>
    </source>
</evidence>
<dbReference type="InterPro" id="IPR029056">
    <property type="entry name" value="Ribokinase-like"/>
</dbReference>
<feature type="binding site" evidence="9">
    <location>
        <position position="256"/>
    </location>
    <ligand>
        <name>K(+)</name>
        <dbReference type="ChEBI" id="CHEBI:29103"/>
    </ligand>
</feature>
<dbReference type="HOGENOM" id="CLU_027634_2_0_9"/>
<evidence type="ECO:0000256" key="4">
    <source>
        <dbReference type="ARBA" id="ARBA00022777"/>
    </source>
</evidence>
<dbReference type="UniPathway" id="UPA00916">
    <property type="reaction ID" value="UER00889"/>
</dbReference>
<dbReference type="PATRIC" id="fig|999408.3.peg.2673"/>
<evidence type="ECO:0000256" key="8">
    <source>
        <dbReference type="ARBA" id="ARBA00023277"/>
    </source>
</evidence>
<dbReference type="EMBL" id="AGYR01000028">
    <property type="protein sequence ID" value="ENZ13853.1"/>
    <property type="molecule type" value="Genomic_DNA"/>
</dbReference>
<proteinExistence type="inferred from homology"/>
<accession>A0A0E2HP29</accession>
<dbReference type="SUPFAM" id="SSF53613">
    <property type="entry name" value="Ribokinase-like"/>
    <property type="match status" value="1"/>
</dbReference>
<evidence type="ECO:0000256" key="6">
    <source>
        <dbReference type="ARBA" id="ARBA00022842"/>
    </source>
</evidence>
<comment type="activity regulation">
    <text evidence="9">Activated by a monovalent cation that binds near, but not in, the active site. The most likely occupant of the site in vivo is potassium. Ion binding induces a conformational change that may alter substrate affinity.</text>
</comment>
<feature type="binding site" evidence="9">
    <location>
        <position position="299"/>
    </location>
    <ligand>
        <name>K(+)</name>
        <dbReference type="ChEBI" id="CHEBI:29103"/>
    </ligand>
</feature>
<feature type="binding site" evidence="9">
    <location>
        <position position="295"/>
    </location>
    <ligand>
        <name>K(+)</name>
        <dbReference type="ChEBI" id="CHEBI:29103"/>
    </ligand>
</feature>
<comment type="subunit">
    <text evidence="9">Homodimer.</text>
</comment>
<feature type="binding site" evidence="9">
    <location>
        <position position="260"/>
    </location>
    <ligand>
        <name>substrate</name>
    </ligand>
</feature>
<dbReference type="InterPro" id="IPR011611">
    <property type="entry name" value="PfkB_dom"/>
</dbReference>
<sequence length="307" mass="33623">MDIKTKKNIICFGSLIMDISIRCDKIPAMGETVYTYEDYNVNPGGKGGNQSVAAARSGGNVTLIGRIAADEYAHQLIHSFQRDHIDTSQLKIDKDAKTGVAFVWVDTEGHNKCVCSLGVNARVTPQDVQSYAHLFTDSSIVMTTLEHSSQLLEEISLMARQNNCILIVDPSSKDYSKLSPEIAGRIDILKPNEVETEMLTGVRVETEKDAVQAIHILKEKGIRMPVISLGSRGVVYEYKGRVTSVEGLRVNAVDTTAAGDTFIGSMAAKLSQGYSFRESIDYANRAAAYCVQHRGAQISIPFEENVL</sequence>
<dbReference type="GO" id="GO:0019303">
    <property type="term" value="P:D-ribose catabolic process"/>
    <property type="evidence" value="ECO:0007669"/>
    <property type="project" value="UniProtKB-UniRule"/>
</dbReference>
<feature type="binding site" evidence="9">
    <location>
        <position position="146"/>
    </location>
    <ligand>
        <name>substrate</name>
    </ligand>
</feature>
<keyword evidence="7 9" id="KW-0630">Potassium</keyword>
<dbReference type="Gene3D" id="3.40.1190.20">
    <property type="match status" value="1"/>
</dbReference>
<dbReference type="PRINTS" id="PR00990">
    <property type="entry name" value="RIBOKINASE"/>
</dbReference>
<evidence type="ECO:0000256" key="1">
    <source>
        <dbReference type="ARBA" id="ARBA00022679"/>
    </source>
</evidence>
<comment type="similarity">
    <text evidence="9">Belongs to the carbohydrate kinase PfkB family. Ribokinase subfamily.</text>
</comment>
<feature type="binding site" evidence="9">
    <location>
        <begin position="16"/>
        <end position="18"/>
    </location>
    <ligand>
        <name>substrate</name>
    </ligand>
</feature>
<dbReference type="InterPro" id="IPR011877">
    <property type="entry name" value="Ribokinase"/>
</dbReference>
<evidence type="ECO:0000256" key="7">
    <source>
        <dbReference type="ARBA" id="ARBA00022958"/>
    </source>
</evidence>
<evidence type="ECO:0000256" key="9">
    <source>
        <dbReference type="HAMAP-Rule" id="MF_01987"/>
    </source>
</evidence>
<keyword evidence="8 9" id="KW-0119">Carbohydrate metabolism</keyword>
<feature type="active site" description="Proton acceptor" evidence="9">
    <location>
        <position position="260"/>
    </location>
</feature>
<protein>
    <recommendedName>
        <fullName evidence="9">Ribokinase</fullName>
        <shortName evidence="9">RK</shortName>
        <ecNumber evidence="9">2.7.1.15</ecNumber>
    </recommendedName>
</protein>
<comment type="caution">
    <text evidence="9">Lacks conserved residue(s) required for the propagation of feature annotation.</text>
</comment>
<feature type="binding site" evidence="9">
    <location>
        <position position="293"/>
    </location>
    <ligand>
        <name>K(+)</name>
        <dbReference type="ChEBI" id="CHEBI:29103"/>
    </ligand>
</feature>
<dbReference type="GO" id="GO:0005524">
    <property type="term" value="F:ATP binding"/>
    <property type="evidence" value="ECO:0007669"/>
    <property type="project" value="UniProtKB-UniRule"/>
</dbReference>
<comment type="catalytic activity">
    <reaction evidence="9">
        <text>D-ribose + ATP = D-ribose 5-phosphate + ADP + H(+)</text>
        <dbReference type="Rhea" id="RHEA:13697"/>
        <dbReference type="ChEBI" id="CHEBI:15378"/>
        <dbReference type="ChEBI" id="CHEBI:30616"/>
        <dbReference type="ChEBI" id="CHEBI:47013"/>
        <dbReference type="ChEBI" id="CHEBI:78346"/>
        <dbReference type="ChEBI" id="CHEBI:456216"/>
        <dbReference type="EC" id="2.7.1.15"/>
    </reaction>
</comment>
<feature type="binding site" evidence="9">
    <location>
        <position position="290"/>
    </location>
    <ligand>
        <name>K(+)</name>
        <dbReference type="ChEBI" id="CHEBI:29103"/>
    </ligand>
</feature>
<dbReference type="CDD" id="cd01174">
    <property type="entry name" value="ribokinase"/>
    <property type="match status" value="1"/>
</dbReference>
<keyword evidence="1 9" id="KW-0808">Transferase</keyword>
<keyword evidence="9" id="KW-0963">Cytoplasm</keyword>
<feature type="binding site" evidence="9">
    <location>
        <position position="254"/>
    </location>
    <ligand>
        <name>K(+)</name>
        <dbReference type="ChEBI" id="CHEBI:29103"/>
    </ligand>
</feature>
<feature type="binding site" evidence="9">
    <location>
        <begin position="45"/>
        <end position="49"/>
    </location>
    <ligand>
        <name>substrate</name>
    </ligand>
</feature>
<comment type="cofactor">
    <cofactor evidence="9">
        <name>Mg(2+)</name>
        <dbReference type="ChEBI" id="CHEBI:18420"/>
    </cofactor>
    <text evidence="9">Requires a divalent cation, most likely magnesium in vivo, as an electrophilic catalyst to aid phosphoryl group transfer. It is the chelate of the metal and the nucleotide that is the actual substrate.</text>
</comment>
<feature type="binding site" evidence="9">
    <location>
        <begin position="228"/>
        <end position="233"/>
    </location>
    <ligand>
        <name>ATP</name>
        <dbReference type="ChEBI" id="CHEBI:30616"/>
    </ligand>
</feature>
<dbReference type="RefSeq" id="WP_002595853.1">
    <property type="nucleotide sequence ID" value="NZ_KB851021.1"/>
</dbReference>
<keyword evidence="6 9" id="KW-0460">Magnesium</keyword>
<dbReference type="PANTHER" id="PTHR10584">
    <property type="entry name" value="SUGAR KINASE"/>
    <property type="match status" value="1"/>
</dbReference>
<dbReference type="GO" id="GO:0004747">
    <property type="term" value="F:ribokinase activity"/>
    <property type="evidence" value="ECO:0007669"/>
    <property type="project" value="UniProtKB-UniRule"/>
</dbReference>
<feature type="domain" description="Carbohydrate kinase PfkB" evidence="10">
    <location>
        <begin position="7"/>
        <end position="301"/>
    </location>
</feature>
<evidence type="ECO:0000313" key="12">
    <source>
        <dbReference type="Proteomes" id="UP000013085"/>
    </source>
</evidence>
<comment type="function">
    <text evidence="9">Catalyzes the phosphorylation of ribose at O-5 in a reaction requiring ATP and magnesium. The resulting D-ribose-5-phosphate can then be used either for sythesis of nucleotides, histidine, and tryptophan, or as a component of the pentose phosphate pathway.</text>
</comment>
<comment type="subcellular location">
    <subcellularLocation>
        <location evidence="9">Cytoplasm</location>
    </subcellularLocation>
</comment>
<evidence type="ECO:0000256" key="5">
    <source>
        <dbReference type="ARBA" id="ARBA00022840"/>
    </source>
</evidence>
<dbReference type="InterPro" id="IPR002139">
    <property type="entry name" value="Ribo/fructo_kinase"/>
</dbReference>
<evidence type="ECO:0000313" key="11">
    <source>
        <dbReference type="EMBL" id="ENZ13853.1"/>
    </source>
</evidence>